<dbReference type="Proteomes" id="UP001597389">
    <property type="component" value="Unassembled WGS sequence"/>
</dbReference>
<protein>
    <submittedName>
        <fullName evidence="6">Aspartate aminotransferase family protein</fullName>
    </submittedName>
</protein>
<keyword evidence="7" id="KW-1185">Reference proteome</keyword>
<keyword evidence="4 5" id="KW-0663">Pyridoxal phosphate</keyword>
<evidence type="ECO:0000256" key="2">
    <source>
        <dbReference type="ARBA" id="ARBA00022576"/>
    </source>
</evidence>
<sequence length="442" mass="47995">MLPEIKTAIPGPRSVELAKELRKYESHNVTYVAEDWPIFWERAEGSCVWDADGNRYIDVTSAFGVAGLGHTHGPLRDAMVEQSGKLMHAMGDVHPTALKIQVCRRLSEMTFERWGQGVGKTVLANSGFEAVETALKTALIATGKPGVVHFRNAYHGLGYGALLGGGFDKFRGPFDRQLADVRYAIDYPRSEEGLELLKEQLEVLPVSEVGALLVEPIQGRGGKVVPPMGFLKVLREWSDAAGVVLIFDEIYSGFNRSGRLFACEWEGVFPDVICVGKALSGGYPISACIGRAEVMDKWPVSPGEALHTSTFLGNPVGCAMAVKALALHADVQVAADVERQGRELVAMLEDIDSSLIHEVRGRGLMIGVELRHADGRPAGDVAGKLLGQMLARGVVMLADGPDGNILAFTPPFYITLGELVYVVQQLTELLRDHEHGALRLPY</sequence>
<keyword evidence="3" id="KW-0808">Transferase</keyword>
<proteinExistence type="inferred from homology"/>
<evidence type="ECO:0000256" key="4">
    <source>
        <dbReference type="ARBA" id="ARBA00022898"/>
    </source>
</evidence>
<dbReference type="PROSITE" id="PS00600">
    <property type="entry name" value="AA_TRANSFER_CLASS_3"/>
    <property type="match status" value="1"/>
</dbReference>
<dbReference type="InterPro" id="IPR015424">
    <property type="entry name" value="PyrdxlP-dep_Trfase"/>
</dbReference>
<dbReference type="InterPro" id="IPR015422">
    <property type="entry name" value="PyrdxlP-dep_Trfase_small"/>
</dbReference>
<evidence type="ECO:0000256" key="1">
    <source>
        <dbReference type="ARBA" id="ARBA00001933"/>
    </source>
</evidence>
<evidence type="ECO:0000256" key="3">
    <source>
        <dbReference type="ARBA" id="ARBA00022679"/>
    </source>
</evidence>
<reference evidence="7" key="1">
    <citation type="journal article" date="2019" name="Int. J. Syst. Evol. Microbiol.">
        <title>The Global Catalogue of Microorganisms (GCM) 10K type strain sequencing project: providing services to taxonomists for standard genome sequencing and annotation.</title>
        <authorList>
            <consortium name="The Broad Institute Genomics Platform"/>
            <consortium name="The Broad Institute Genome Sequencing Center for Infectious Disease"/>
            <person name="Wu L."/>
            <person name="Ma J."/>
        </authorList>
    </citation>
    <scope>NUCLEOTIDE SEQUENCE [LARGE SCALE GENOMIC DNA]</scope>
    <source>
        <strain evidence="7">CCUG 57942</strain>
    </source>
</reference>
<dbReference type="GO" id="GO:0008483">
    <property type="term" value="F:transaminase activity"/>
    <property type="evidence" value="ECO:0007669"/>
    <property type="project" value="UniProtKB-KW"/>
</dbReference>
<evidence type="ECO:0000313" key="7">
    <source>
        <dbReference type="Proteomes" id="UP001597389"/>
    </source>
</evidence>
<dbReference type="InterPro" id="IPR005814">
    <property type="entry name" value="Aminotrans_3"/>
</dbReference>
<organism evidence="6 7">
    <name type="scientific">Rubritalea tangerina</name>
    <dbReference type="NCBI Taxonomy" id="430798"/>
    <lineage>
        <taxon>Bacteria</taxon>
        <taxon>Pseudomonadati</taxon>
        <taxon>Verrucomicrobiota</taxon>
        <taxon>Verrucomicrobiia</taxon>
        <taxon>Verrucomicrobiales</taxon>
        <taxon>Rubritaleaceae</taxon>
        <taxon>Rubritalea</taxon>
    </lineage>
</organism>
<comment type="caution">
    <text evidence="6">The sequence shown here is derived from an EMBL/GenBank/DDBJ whole genome shotgun (WGS) entry which is preliminary data.</text>
</comment>
<comment type="cofactor">
    <cofactor evidence="1">
        <name>pyridoxal 5'-phosphate</name>
        <dbReference type="ChEBI" id="CHEBI:597326"/>
    </cofactor>
</comment>
<dbReference type="PANTHER" id="PTHR11986:SF79">
    <property type="entry name" value="ACETYLORNITHINE AMINOTRANSFERASE, MITOCHONDRIAL"/>
    <property type="match status" value="1"/>
</dbReference>
<dbReference type="PIRSF" id="PIRSF000521">
    <property type="entry name" value="Transaminase_4ab_Lys_Orn"/>
    <property type="match status" value="1"/>
</dbReference>
<evidence type="ECO:0000256" key="5">
    <source>
        <dbReference type="RuleBase" id="RU003560"/>
    </source>
</evidence>
<dbReference type="RefSeq" id="WP_377089499.1">
    <property type="nucleotide sequence ID" value="NZ_JBHSJL010000014.1"/>
</dbReference>
<dbReference type="PANTHER" id="PTHR11986">
    <property type="entry name" value="AMINOTRANSFERASE CLASS III"/>
    <property type="match status" value="1"/>
</dbReference>
<dbReference type="CDD" id="cd00610">
    <property type="entry name" value="OAT_like"/>
    <property type="match status" value="1"/>
</dbReference>
<dbReference type="InterPro" id="IPR050103">
    <property type="entry name" value="Class-III_PLP-dep_AT"/>
</dbReference>
<dbReference type="Pfam" id="PF00202">
    <property type="entry name" value="Aminotran_3"/>
    <property type="match status" value="1"/>
</dbReference>
<evidence type="ECO:0000313" key="6">
    <source>
        <dbReference type="EMBL" id="MFD2160074.1"/>
    </source>
</evidence>
<dbReference type="SUPFAM" id="SSF53383">
    <property type="entry name" value="PLP-dependent transferases"/>
    <property type="match status" value="1"/>
</dbReference>
<dbReference type="InterPro" id="IPR049704">
    <property type="entry name" value="Aminotrans_3_PPA_site"/>
</dbReference>
<dbReference type="EMBL" id="JBHUJB010000070">
    <property type="protein sequence ID" value="MFD2160074.1"/>
    <property type="molecule type" value="Genomic_DNA"/>
</dbReference>
<name>A0ABW4ZDW4_9BACT</name>
<comment type="similarity">
    <text evidence="5">Belongs to the class-III pyridoxal-phosphate-dependent aminotransferase family.</text>
</comment>
<dbReference type="Gene3D" id="3.40.640.10">
    <property type="entry name" value="Type I PLP-dependent aspartate aminotransferase-like (Major domain)"/>
    <property type="match status" value="1"/>
</dbReference>
<gene>
    <name evidence="6" type="ORF">ACFSW8_14305</name>
</gene>
<dbReference type="Gene3D" id="3.90.1150.10">
    <property type="entry name" value="Aspartate Aminotransferase, domain 1"/>
    <property type="match status" value="1"/>
</dbReference>
<accession>A0ABW4ZDW4</accession>
<dbReference type="InterPro" id="IPR015421">
    <property type="entry name" value="PyrdxlP-dep_Trfase_major"/>
</dbReference>
<keyword evidence="2 6" id="KW-0032">Aminotransferase</keyword>